<dbReference type="Pfam" id="PF03466">
    <property type="entry name" value="LysR_substrate"/>
    <property type="match status" value="1"/>
</dbReference>
<name>A0A7Y1LB23_9PSED</name>
<dbReference type="InterPro" id="IPR000847">
    <property type="entry name" value="LysR_HTH_N"/>
</dbReference>
<dbReference type="RefSeq" id="WP_169855163.1">
    <property type="nucleotide sequence ID" value="NZ_JAAQYK010000001.1"/>
</dbReference>
<dbReference type="PANTHER" id="PTHR30537:SF5">
    <property type="entry name" value="HTH-TYPE TRANSCRIPTIONAL ACTIVATOR TTDR-RELATED"/>
    <property type="match status" value="1"/>
</dbReference>
<reference evidence="6 7" key="1">
    <citation type="journal article" date="2020" name="Front. Microbiol.">
        <title>Genetic Organization of the aprX-lipA2 Operon Affects the Proteolytic Potential of Pseudomonas Species in Milk.</title>
        <authorList>
            <person name="Maier C."/>
            <person name="Huptas C."/>
            <person name="von Neubeck M."/>
            <person name="Scherer S."/>
            <person name="Wenning M."/>
            <person name="Lucking G."/>
        </authorList>
    </citation>
    <scope>NUCLEOTIDE SEQUENCE [LARGE SCALE GENOMIC DNA]</scope>
    <source>
        <strain evidence="6 7">WS 4997</strain>
    </source>
</reference>
<dbReference type="Gene3D" id="3.40.190.290">
    <property type="match status" value="1"/>
</dbReference>
<keyword evidence="3" id="KW-0238">DNA-binding</keyword>
<evidence type="ECO:0000313" key="6">
    <source>
        <dbReference type="EMBL" id="NNA42841.1"/>
    </source>
</evidence>
<protein>
    <submittedName>
        <fullName evidence="6">LysR family transcriptional regulator</fullName>
    </submittedName>
</protein>
<dbReference type="SUPFAM" id="SSF46785">
    <property type="entry name" value="Winged helix' DNA-binding domain"/>
    <property type="match status" value="1"/>
</dbReference>
<dbReference type="GO" id="GO:0043565">
    <property type="term" value="F:sequence-specific DNA binding"/>
    <property type="evidence" value="ECO:0007669"/>
    <property type="project" value="TreeGrafter"/>
</dbReference>
<dbReference type="SUPFAM" id="SSF53850">
    <property type="entry name" value="Periplasmic binding protein-like II"/>
    <property type="match status" value="1"/>
</dbReference>
<evidence type="ECO:0000256" key="1">
    <source>
        <dbReference type="ARBA" id="ARBA00009437"/>
    </source>
</evidence>
<dbReference type="PROSITE" id="PS50931">
    <property type="entry name" value="HTH_LYSR"/>
    <property type="match status" value="1"/>
</dbReference>
<dbReference type="GO" id="GO:0003700">
    <property type="term" value="F:DNA-binding transcription factor activity"/>
    <property type="evidence" value="ECO:0007669"/>
    <property type="project" value="InterPro"/>
</dbReference>
<comment type="similarity">
    <text evidence="1">Belongs to the LysR transcriptional regulatory family.</text>
</comment>
<dbReference type="Gene3D" id="1.10.10.10">
    <property type="entry name" value="Winged helix-like DNA-binding domain superfamily/Winged helix DNA-binding domain"/>
    <property type="match status" value="1"/>
</dbReference>
<evidence type="ECO:0000256" key="3">
    <source>
        <dbReference type="ARBA" id="ARBA00023125"/>
    </source>
</evidence>
<dbReference type="AlphaFoldDB" id="A0A7Y1LB23"/>
<dbReference type="Proteomes" id="UP000583279">
    <property type="component" value="Unassembled WGS sequence"/>
</dbReference>
<proteinExistence type="inferred from homology"/>
<accession>A0A7Y1LB23</accession>
<keyword evidence="4" id="KW-0804">Transcription</keyword>
<sequence>MDLNTLRMFVATAKYGSFTAAAERLEIPLATLSRRIRELERVLQVQLLERSVHGTRLTDAGTRLYEHASRGLEMLVDGERALASDHTQLKGYLRLSLPPSLEPGWDILSAFQRRYPHIQLQVYTSERHIDMIEDGIDIAMRIGPLTHKSMVTRQLLSYKHVLVASPVLLARLGAPNKVSDLHKFPCGVWAKDAKAIWQLGEDIFKPNAILVTNDYAHLRSRALAGDIVTGLPPYMTMEAMKNKQLVALLEKHPFPEMEINLIYPSHRHPTRMMQAYLDFAQQYIAHRK</sequence>
<dbReference type="InterPro" id="IPR036388">
    <property type="entry name" value="WH-like_DNA-bd_sf"/>
</dbReference>
<evidence type="ECO:0000313" key="7">
    <source>
        <dbReference type="Proteomes" id="UP000583279"/>
    </source>
</evidence>
<comment type="caution">
    <text evidence="6">The sequence shown here is derived from an EMBL/GenBank/DDBJ whole genome shotgun (WGS) entry which is preliminary data.</text>
</comment>
<evidence type="ECO:0000256" key="2">
    <source>
        <dbReference type="ARBA" id="ARBA00023015"/>
    </source>
</evidence>
<evidence type="ECO:0000259" key="5">
    <source>
        <dbReference type="PROSITE" id="PS50931"/>
    </source>
</evidence>
<dbReference type="PANTHER" id="PTHR30537">
    <property type="entry name" value="HTH-TYPE TRANSCRIPTIONAL REGULATOR"/>
    <property type="match status" value="1"/>
</dbReference>
<gene>
    <name evidence="6" type="ORF">HBO18_01735</name>
</gene>
<dbReference type="FunFam" id="1.10.10.10:FF:000001">
    <property type="entry name" value="LysR family transcriptional regulator"/>
    <property type="match status" value="1"/>
</dbReference>
<dbReference type="InterPro" id="IPR036390">
    <property type="entry name" value="WH_DNA-bd_sf"/>
</dbReference>
<keyword evidence="2" id="KW-0805">Transcription regulation</keyword>
<dbReference type="InterPro" id="IPR005119">
    <property type="entry name" value="LysR_subst-bd"/>
</dbReference>
<dbReference type="InterPro" id="IPR058163">
    <property type="entry name" value="LysR-type_TF_proteobact-type"/>
</dbReference>
<dbReference type="EMBL" id="JAAQYK010000001">
    <property type="protein sequence ID" value="NNA42841.1"/>
    <property type="molecule type" value="Genomic_DNA"/>
</dbReference>
<dbReference type="GO" id="GO:0006351">
    <property type="term" value="P:DNA-templated transcription"/>
    <property type="evidence" value="ECO:0007669"/>
    <property type="project" value="TreeGrafter"/>
</dbReference>
<dbReference type="CDD" id="cd08422">
    <property type="entry name" value="PBP2_CrgA_like"/>
    <property type="match status" value="1"/>
</dbReference>
<dbReference type="Pfam" id="PF00126">
    <property type="entry name" value="HTH_1"/>
    <property type="match status" value="1"/>
</dbReference>
<evidence type="ECO:0000256" key="4">
    <source>
        <dbReference type="ARBA" id="ARBA00023163"/>
    </source>
</evidence>
<feature type="domain" description="HTH lysR-type" evidence="5">
    <location>
        <begin position="1"/>
        <end position="58"/>
    </location>
</feature>
<organism evidence="6 7">
    <name type="scientific">Pseudomonas lactis</name>
    <dbReference type="NCBI Taxonomy" id="1615674"/>
    <lineage>
        <taxon>Bacteria</taxon>
        <taxon>Pseudomonadati</taxon>
        <taxon>Pseudomonadota</taxon>
        <taxon>Gammaproteobacteria</taxon>
        <taxon>Pseudomonadales</taxon>
        <taxon>Pseudomonadaceae</taxon>
        <taxon>Pseudomonas</taxon>
    </lineage>
</organism>